<feature type="domain" description="Aminotransferase class I/classII large" evidence="4">
    <location>
        <begin position="13"/>
        <end position="338"/>
    </location>
</feature>
<dbReference type="InterPro" id="IPR015421">
    <property type="entry name" value="PyrdxlP-dep_Trfase_major"/>
</dbReference>
<dbReference type="Gene3D" id="3.40.640.10">
    <property type="entry name" value="Type I PLP-dependent aspartate aminotransferase-like (Major domain)"/>
    <property type="match status" value="1"/>
</dbReference>
<keyword evidence="3" id="KW-0808">Transferase</keyword>
<reference evidence="5" key="1">
    <citation type="submission" date="2019-10" db="EMBL/GenBank/DDBJ databases">
        <authorList>
            <person name="Ross D.E."/>
            <person name="Gulliver D."/>
        </authorList>
    </citation>
    <scope>NUCLEOTIDE SEQUENCE</scope>
    <source>
        <strain evidence="5">DER-2019</strain>
    </source>
</reference>
<dbReference type="PANTHER" id="PTHR42885">
    <property type="entry name" value="HISTIDINOL-PHOSPHATE AMINOTRANSFERASE-RELATED"/>
    <property type="match status" value="1"/>
</dbReference>
<organism evidence="5 6">
    <name type="scientific">Acetobacterium paludosum</name>
    <dbReference type="NCBI Taxonomy" id="52693"/>
    <lineage>
        <taxon>Bacteria</taxon>
        <taxon>Bacillati</taxon>
        <taxon>Bacillota</taxon>
        <taxon>Clostridia</taxon>
        <taxon>Eubacteriales</taxon>
        <taxon>Eubacteriaceae</taxon>
        <taxon>Acetobacterium</taxon>
    </lineage>
</organism>
<proteinExistence type="inferred from homology"/>
<evidence type="ECO:0000259" key="4">
    <source>
        <dbReference type="Pfam" id="PF00155"/>
    </source>
</evidence>
<dbReference type="InterPro" id="IPR015422">
    <property type="entry name" value="PyrdxlP-dep_Trfase_small"/>
</dbReference>
<dbReference type="InterPro" id="IPR004838">
    <property type="entry name" value="NHTrfase_class1_PyrdxlP-BS"/>
</dbReference>
<keyword evidence="3 5" id="KW-0032">Aminotransferase</keyword>
<gene>
    <name evidence="5" type="ORF">GH810_00770</name>
</gene>
<comment type="caution">
    <text evidence="5">The sequence shown here is derived from an EMBL/GenBank/DDBJ whole genome shotgun (WGS) entry which is preliminary data.</text>
</comment>
<comment type="cofactor">
    <cofactor evidence="1 3">
        <name>pyridoxal 5'-phosphate</name>
        <dbReference type="ChEBI" id="CHEBI:597326"/>
    </cofactor>
</comment>
<dbReference type="Proteomes" id="UP000616595">
    <property type="component" value="Unassembled WGS sequence"/>
</dbReference>
<protein>
    <recommendedName>
        <fullName evidence="3">Aminotransferase</fullName>
        <ecNumber evidence="3">2.6.1.-</ecNumber>
    </recommendedName>
</protein>
<reference evidence="5" key="2">
    <citation type="submission" date="2020-10" db="EMBL/GenBank/DDBJ databases">
        <title>Comparative genomics of the Acetobacterium genus.</title>
        <authorList>
            <person name="Marshall C."/>
            <person name="May H."/>
            <person name="Norman S."/>
        </authorList>
    </citation>
    <scope>NUCLEOTIDE SEQUENCE</scope>
    <source>
        <strain evidence="5">DER-2019</strain>
    </source>
</reference>
<keyword evidence="6" id="KW-1185">Reference proteome</keyword>
<dbReference type="EMBL" id="WJBD01000001">
    <property type="protein sequence ID" value="MBC3886850.1"/>
    <property type="molecule type" value="Genomic_DNA"/>
</dbReference>
<dbReference type="GO" id="GO:0030170">
    <property type="term" value="F:pyridoxal phosphate binding"/>
    <property type="evidence" value="ECO:0007669"/>
    <property type="project" value="InterPro"/>
</dbReference>
<dbReference type="GO" id="GO:0008483">
    <property type="term" value="F:transaminase activity"/>
    <property type="evidence" value="ECO:0007669"/>
    <property type="project" value="UniProtKB-KW"/>
</dbReference>
<dbReference type="OrthoDB" id="9813612at2"/>
<dbReference type="RefSeq" id="WP_148565481.1">
    <property type="nucleotide sequence ID" value="NZ_RXYA01000001.1"/>
</dbReference>
<dbReference type="InterPro" id="IPR015424">
    <property type="entry name" value="PyrdxlP-dep_Trfase"/>
</dbReference>
<accession>A0A923KUU8</accession>
<dbReference type="Pfam" id="PF00155">
    <property type="entry name" value="Aminotran_1_2"/>
    <property type="match status" value="1"/>
</dbReference>
<sequence length="347" mass="39427">MNKHGGYIGKNIEMVDFSVNINPLGIPEIIKKKLIDGIDQLVKYPEITGRSAIMKISQDLGVFPENVILGNGAIELIYLFSRSNGPGKALIIQPTFNEYERALKLYGWDVDYYVLKEEDDFSIDPVELEKIIEKTKPQAVFLCNPNNPTGRVYSIEFITKLIEKSAQTITWFLDESFMDFSNESGGLTLVKNTDYPVFILKSLTKFYALPGLRIGYGVGNPAVIKKMESFKEPWTINGLGLIAATAVYDEIDYAKQTKAYIEQERQRIYEELKKIGTIKVYQSGTDFHLCRILKATASELKSAIESEGMSIRTCEDFVGLDESYFRIAIKKSEENNRLLIFLKDWRA</sequence>
<dbReference type="SUPFAM" id="SSF53383">
    <property type="entry name" value="PLP-dependent transferases"/>
    <property type="match status" value="1"/>
</dbReference>
<evidence type="ECO:0000256" key="1">
    <source>
        <dbReference type="ARBA" id="ARBA00001933"/>
    </source>
</evidence>
<dbReference type="AlphaFoldDB" id="A0A923KUU8"/>
<dbReference type="EC" id="2.6.1.-" evidence="3"/>
<evidence type="ECO:0000313" key="5">
    <source>
        <dbReference type="EMBL" id="MBC3886850.1"/>
    </source>
</evidence>
<dbReference type="PROSITE" id="PS00105">
    <property type="entry name" value="AA_TRANSFER_CLASS_1"/>
    <property type="match status" value="1"/>
</dbReference>
<evidence type="ECO:0000313" key="6">
    <source>
        <dbReference type="Proteomes" id="UP000616595"/>
    </source>
</evidence>
<keyword evidence="2" id="KW-0663">Pyridoxal phosphate</keyword>
<dbReference type="InterPro" id="IPR004839">
    <property type="entry name" value="Aminotransferase_I/II_large"/>
</dbReference>
<evidence type="ECO:0000256" key="2">
    <source>
        <dbReference type="ARBA" id="ARBA00022898"/>
    </source>
</evidence>
<evidence type="ECO:0000256" key="3">
    <source>
        <dbReference type="RuleBase" id="RU000481"/>
    </source>
</evidence>
<name>A0A923KUU8_9FIRM</name>
<dbReference type="PANTHER" id="PTHR42885:SF1">
    <property type="entry name" value="THREONINE-PHOSPHATE DECARBOXYLASE"/>
    <property type="match status" value="1"/>
</dbReference>
<dbReference type="Gene3D" id="3.90.1150.10">
    <property type="entry name" value="Aspartate Aminotransferase, domain 1"/>
    <property type="match status" value="1"/>
</dbReference>
<dbReference type="CDD" id="cd00609">
    <property type="entry name" value="AAT_like"/>
    <property type="match status" value="1"/>
</dbReference>
<comment type="similarity">
    <text evidence="3">Belongs to the class-I pyridoxal-phosphate-dependent aminotransferase family.</text>
</comment>